<name>A0A7J7SRW8_MYOMY</name>
<keyword evidence="2" id="KW-1185">Reference proteome</keyword>
<gene>
    <name evidence="1" type="ORF">mMyoMyo1_009360</name>
</gene>
<evidence type="ECO:0000313" key="1">
    <source>
        <dbReference type="EMBL" id="KAF6290973.1"/>
    </source>
</evidence>
<proteinExistence type="predicted"/>
<evidence type="ECO:0000313" key="2">
    <source>
        <dbReference type="Proteomes" id="UP000527355"/>
    </source>
</evidence>
<sequence>MELDHQLTPYTRINSKWIKDLNVSRETIKILKETTGSKISDISHGNRFTDTSPRAKETKDKINKWDYIKIKSFCTARETINKTKRESTVWENIFGNDTSDKGLITKIYKELIQLNKRKTIQLKNGQRI</sequence>
<dbReference type="EMBL" id="JABWUV010000018">
    <property type="protein sequence ID" value="KAF6290973.1"/>
    <property type="molecule type" value="Genomic_DNA"/>
</dbReference>
<comment type="caution">
    <text evidence="1">The sequence shown here is derived from an EMBL/GenBank/DDBJ whole genome shotgun (WGS) entry which is preliminary data.</text>
</comment>
<dbReference type="AlphaFoldDB" id="A0A7J7SRW8"/>
<dbReference type="Proteomes" id="UP000527355">
    <property type="component" value="Unassembled WGS sequence"/>
</dbReference>
<protein>
    <submittedName>
        <fullName evidence="1">Uncharacterized protein</fullName>
    </submittedName>
</protein>
<accession>A0A7J7SRW8</accession>
<reference evidence="1 2" key="1">
    <citation type="journal article" date="2020" name="Nature">
        <title>Six reference-quality genomes reveal evolution of bat adaptations.</title>
        <authorList>
            <person name="Jebb D."/>
            <person name="Huang Z."/>
            <person name="Pippel M."/>
            <person name="Hughes G.M."/>
            <person name="Lavrichenko K."/>
            <person name="Devanna P."/>
            <person name="Winkler S."/>
            <person name="Jermiin L.S."/>
            <person name="Skirmuntt E.C."/>
            <person name="Katzourakis A."/>
            <person name="Burkitt-Gray L."/>
            <person name="Ray D.A."/>
            <person name="Sullivan K.A.M."/>
            <person name="Roscito J.G."/>
            <person name="Kirilenko B.M."/>
            <person name="Davalos L.M."/>
            <person name="Corthals A.P."/>
            <person name="Power M.L."/>
            <person name="Jones G."/>
            <person name="Ransome R.D."/>
            <person name="Dechmann D.K.N."/>
            <person name="Locatelli A.G."/>
            <person name="Puechmaille S.J."/>
            <person name="Fedrigo O."/>
            <person name="Jarvis E.D."/>
            <person name="Hiller M."/>
            <person name="Vernes S.C."/>
            <person name="Myers E.W."/>
            <person name="Teeling E.C."/>
        </authorList>
    </citation>
    <scope>NUCLEOTIDE SEQUENCE [LARGE SCALE GENOMIC DNA]</scope>
    <source>
        <strain evidence="1">MMyoMyo1</strain>
        <tissue evidence="1">Flight muscle</tissue>
    </source>
</reference>
<organism evidence="1 2">
    <name type="scientific">Myotis myotis</name>
    <name type="common">Greater mouse-eared bat</name>
    <name type="synonym">Vespertilio myotis</name>
    <dbReference type="NCBI Taxonomy" id="51298"/>
    <lineage>
        <taxon>Eukaryota</taxon>
        <taxon>Metazoa</taxon>
        <taxon>Chordata</taxon>
        <taxon>Craniata</taxon>
        <taxon>Vertebrata</taxon>
        <taxon>Euteleostomi</taxon>
        <taxon>Mammalia</taxon>
        <taxon>Eutheria</taxon>
        <taxon>Laurasiatheria</taxon>
        <taxon>Chiroptera</taxon>
        <taxon>Yangochiroptera</taxon>
        <taxon>Vespertilionidae</taxon>
        <taxon>Myotis</taxon>
    </lineage>
</organism>
<dbReference type="PANTHER" id="PTHR19446">
    <property type="entry name" value="REVERSE TRANSCRIPTASES"/>
    <property type="match status" value="1"/>
</dbReference>